<dbReference type="InterPro" id="IPR009057">
    <property type="entry name" value="Homeodomain-like_sf"/>
</dbReference>
<dbReference type="GO" id="GO:0000976">
    <property type="term" value="F:transcription cis-regulatory region binding"/>
    <property type="evidence" value="ECO:0007669"/>
    <property type="project" value="TreeGrafter"/>
</dbReference>
<evidence type="ECO:0000256" key="3">
    <source>
        <dbReference type="ARBA" id="ARBA00023163"/>
    </source>
</evidence>
<dbReference type="AlphaFoldDB" id="A0A561BUD2"/>
<dbReference type="InterPro" id="IPR050109">
    <property type="entry name" value="HTH-type_TetR-like_transc_reg"/>
</dbReference>
<accession>A0A561BUD2</accession>
<feature type="DNA-binding region" description="H-T-H motif" evidence="4">
    <location>
        <begin position="46"/>
        <end position="65"/>
    </location>
</feature>
<evidence type="ECO:0000256" key="4">
    <source>
        <dbReference type="PROSITE-ProRule" id="PRU00335"/>
    </source>
</evidence>
<feature type="domain" description="HTH tetR-type" evidence="5">
    <location>
        <begin position="23"/>
        <end position="83"/>
    </location>
</feature>
<dbReference type="PANTHER" id="PTHR30055">
    <property type="entry name" value="HTH-TYPE TRANSCRIPTIONAL REGULATOR RUTR"/>
    <property type="match status" value="1"/>
</dbReference>
<dbReference type="Proteomes" id="UP000318380">
    <property type="component" value="Unassembled WGS sequence"/>
</dbReference>
<protein>
    <submittedName>
        <fullName evidence="6">TetR family transcriptional regulator</fullName>
    </submittedName>
</protein>
<gene>
    <name evidence="6" type="ORF">FB561_3647</name>
</gene>
<dbReference type="Gene3D" id="1.10.10.60">
    <property type="entry name" value="Homeodomain-like"/>
    <property type="match status" value="1"/>
</dbReference>
<dbReference type="GO" id="GO:0003700">
    <property type="term" value="F:DNA-binding transcription factor activity"/>
    <property type="evidence" value="ECO:0007669"/>
    <property type="project" value="TreeGrafter"/>
</dbReference>
<dbReference type="Gene3D" id="1.10.357.10">
    <property type="entry name" value="Tetracycline Repressor, domain 2"/>
    <property type="match status" value="1"/>
</dbReference>
<reference evidence="6 7" key="1">
    <citation type="submission" date="2019-06" db="EMBL/GenBank/DDBJ databases">
        <title>Sequencing the genomes of 1000 actinobacteria strains.</title>
        <authorList>
            <person name="Klenk H.-P."/>
        </authorList>
    </citation>
    <scope>NUCLEOTIDE SEQUENCE [LARGE SCALE GENOMIC DNA]</scope>
    <source>
        <strain evidence="6 7">DSM 24683</strain>
    </source>
</reference>
<keyword evidence="3" id="KW-0804">Transcription</keyword>
<evidence type="ECO:0000313" key="6">
    <source>
        <dbReference type="EMBL" id="TWD82514.1"/>
    </source>
</evidence>
<keyword evidence="1" id="KW-0805">Transcription regulation</keyword>
<dbReference type="PROSITE" id="PS50977">
    <property type="entry name" value="HTH_TETR_2"/>
    <property type="match status" value="1"/>
</dbReference>
<dbReference type="InterPro" id="IPR001647">
    <property type="entry name" value="HTH_TetR"/>
</dbReference>
<dbReference type="Pfam" id="PF00440">
    <property type="entry name" value="TetR_N"/>
    <property type="match status" value="1"/>
</dbReference>
<dbReference type="PANTHER" id="PTHR30055:SF234">
    <property type="entry name" value="HTH-TYPE TRANSCRIPTIONAL REGULATOR BETI"/>
    <property type="match status" value="1"/>
</dbReference>
<dbReference type="SUPFAM" id="SSF46689">
    <property type="entry name" value="Homeodomain-like"/>
    <property type="match status" value="1"/>
</dbReference>
<evidence type="ECO:0000256" key="2">
    <source>
        <dbReference type="ARBA" id="ARBA00023125"/>
    </source>
</evidence>
<keyword evidence="7" id="KW-1185">Reference proteome</keyword>
<keyword evidence="2 4" id="KW-0238">DNA-binding</keyword>
<name>A0A561BUD2_9ACTN</name>
<evidence type="ECO:0000256" key="1">
    <source>
        <dbReference type="ARBA" id="ARBA00023015"/>
    </source>
</evidence>
<sequence>MLNEPAISYARRMGTGLRERRREKARRTIQECALDLFDERGFDAVTIEEIAAAAEVSPSSVYRYFGTKEGLLVADEFDTMSEAALADLLDLDDPVGSLVRIVRRYEETPDGAPRSEPGPWRRIRYFFQQPSVRMAACATLDRAGRRIAVTMAGHGRLTETQARVAANALVFGYFAALEQWYLDGGERPIAEYVEEGLAPLRPIWSPA</sequence>
<proteinExistence type="predicted"/>
<evidence type="ECO:0000313" key="7">
    <source>
        <dbReference type="Proteomes" id="UP000318380"/>
    </source>
</evidence>
<dbReference type="PRINTS" id="PR00455">
    <property type="entry name" value="HTHTETR"/>
</dbReference>
<organism evidence="6 7">
    <name type="scientific">Kribbella amoyensis</name>
    <dbReference type="NCBI Taxonomy" id="996641"/>
    <lineage>
        <taxon>Bacteria</taxon>
        <taxon>Bacillati</taxon>
        <taxon>Actinomycetota</taxon>
        <taxon>Actinomycetes</taxon>
        <taxon>Propionibacteriales</taxon>
        <taxon>Kribbellaceae</taxon>
        <taxon>Kribbella</taxon>
    </lineage>
</organism>
<evidence type="ECO:0000259" key="5">
    <source>
        <dbReference type="PROSITE" id="PS50977"/>
    </source>
</evidence>
<comment type="caution">
    <text evidence="6">The sequence shown here is derived from an EMBL/GenBank/DDBJ whole genome shotgun (WGS) entry which is preliminary data.</text>
</comment>
<dbReference type="EMBL" id="VIVK01000001">
    <property type="protein sequence ID" value="TWD82514.1"/>
    <property type="molecule type" value="Genomic_DNA"/>
</dbReference>